<keyword evidence="3" id="KW-0687">Ribonucleoprotein</keyword>
<reference evidence="7" key="2">
    <citation type="submission" date="2025-08" db="UniProtKB">
        <authorList>
            <consortium name="Ensembl"/>
        </authorList>
    </citation>
    <scope>IDENTIFICATION</scope>
</reference>
<dbReference type="PANTHER" id="PTHR12059">
    <property type="entry name" value="RIBOSOMAL PROTEIN L23-RELATED"/>
    <property type="match status" value="1"/>
</dbReference>
<gene>
    <name evidence="7" type="primary">MRPL23</name>
</gene>
<keyword evidence="2" id="KW-0689">Ribosomal protein</keyword>
<dbReference type="InterPro" id="IPR012677">
    <property type="entry name" value="Nucleotide-bd_a/b_plait_sf"/>
</dbReference>
<feature type="region of interest" description="Disordered" evidence="6">
    <location>
        <begin position="168"/>
        <end position="187"/>
    </location>
</feature>
<feature type="region of interest" description="Disordered" evidence="6">
    <location>
        <begin position="21"/>
        <end position="84"/>
    </location>
</feature>
<dbReference type="GO" id="GO:0005762">
    <property type="term" value="C:mitochondrial large ribosomal subunit"/>
    <property type="evidence" value="ECO:0007669"/>
    <property type="project" value="TreeGrafter"/>
</dbReference>
<feature type="compositionally biased region" description="Low complexity" evidence="6">
    <location>
        <begin position="169"/>
        <end position="185"/>
    </location>
</feature>
<evidence type="ECO:0000256" key="1">
    <source>
        <dbReference type="ARBA" id="ARBA00006700"/>
    </source>
</evidence>
<evidence type="ECO:0000313" key="7">
    <source>
        <dbReference type="Ensembl" id="ENSBIXP00005042256.1"/>
    </source>
</evidence>
<organism evidence="7 8">
    <name type="scientific">Bos indicus x Bos taurus</name>
    <name type="common">Hybrid cattle</name>
    <dbReference type="NCBI Taxonomy" id="30522"/>
    <lineage>
        <taxon>Eukaryota</taxon>
        <taxon>Metazoa</taxon>
        <taxon>Chordata</taxon>
        <taxon>Craniata</taxon>
        <taxon>Vertebrata</taxon>
        <taxon>Euteleostomi</taxon>
        <taxon>Mammalia</taxon>
        <taxon>Eutheria</taxon>
        <taxon>Laurasiatheria</taxon>
        <taxon>Artiodactyla</taxon>
        <taxon>Ruminantia</taxon>
        <taxon>Pecora</taxon>
        <taxon>Bovidae</taxon>
        <taxon>Bovinae</taxon>
        <taxon>Bos</taxon>
    </lineage>
</organism>
<proteinExistence type="inferred from homology"/>
<evidence type="ECO:0000256" key="2">
    <source>
        <dbReference type="ARBA" id="ARBA00022980"/>
    </source>
</evidence>
<dbReference type="AlphaFoldDB" id="A0A4W2IDY8"/>
<evidence type="ECO:0000256" key="6">
    <source>
        <dbReference type="SAM" id="MobiDB-lite"/>
    </source>
</evidence>
<comment type="similarity">
    <text evidence="1">Belongs to the universal ribosomal protein uL23 family.</text>
</comment>
<dbReference type="Proteomes" id="UP000429181">
    <property type="component" value="Chromosome 29"/>
</dbReference>
<dbReference type="InterPro" id="IPR013025">
    <property type="entry name" value="Ribosomal_uL23-like"/>
</dbReference>
<dbReference type="SUPFAM" id="SSF54189">
    <property type="entry name" value="Ribosomal proteins S24e, L23 and L15e"/>
    <property type="match status" value="1"/>
</dbReference>
<evidence type="ECO:0000256" key="4">
    <source>
        <dbReference type="ARBA" id="ARBA00039977"/>
    </source>
</evidence>
<dbReference type="GeneTree" id="ENSGT00980000200481"/>
<dbReference type="GO" id="GO:0003735">
    <property type="term" value="F:structural constituent of ribosome"/>
    <property type="evidence" value="ECO:0007669"/>
    <property type="project" value="InterPro"/>
</dbReference>
<sequence length="220" mass="22777">MPAGGGGVGAVDRVAAVERVTPGSQRALADRPSPPLVSLPPGRATGLSPGGWSPVTPTSLHPDASAGSAGPGPSPGTPGQLPPGVCTQQLRCPAGCFLLHPAQSPPLSLLPRMTRVDLRNYLERVYNVPVAAVRTRVQHGSNRRRDHRNVRIKQPDYKVAYVQLVSTQPRRAPGGRSPRPRLALGSDLHGAPGGAGVQFSWGGGGRAGSGELLGGQLRMC</sequence>
<dbReference type="InterPro" id="IPR012678">
    <property type="entry name" value="Ribosomal_uL23/eL15/eS24_sf"/>
</dbReference>
<name>A0A4W2IDY8_BOBOX</name>
<evidence type="ECO:0000256" key="3">
    <source>
        <dbReference type="ARBA" id="ARBA00023274"/>
    </source>
</evidence>
<evidence type="ECO:0000256" key="5">
    <source>
        <dbReference type="ARBA" id="ARBA00041375"/>
    </source>
</evidence>
<accession>A0A4W2IDY8</accession>
<dbReference type="Ensembl" id="ENSBIXT00005051540.1">
    <property type="protein sequence ID" value="ENSBIXP00005042256.1"/>
    <property type="gene ID" value="ENSBIXG00005025601.1"/>
</dbReference>
<protein>
    <recommendedName>
        <fullName evidence="4">Large ribosomal subunit protein uL23m</fullName>
    </recommendedName>
    <alternativeName>
        <fullName evidence="5">39S ribosomal protein L23, mitochondrial</fullName>
    </alternativeName>
</protein>
<dbReference type="GO" id="GO:0032543">
    <property type="term" value="P:mitochondrial translation"/>
    <property type="evidence" value="ECO:0007669"/>
    <property type="project" value="TreeGrafter"/>
</dbReference>
<dbReference type="Gene3D" id="3.30.70.330">
    <property type="match status" value="1"/>
</dbReference>
<reference evidence="7 8" key="1">
    <citation type="submission" date="2018-11" db="EMBL/GenBank/DDBJ databases">
        <title>Haplotype-resolved cattle genomes.</title>
        <authorList>
            <person name="Low W.Y."/>
            <person name="Tearle R."/>
            <person name="Bickhart D.M."/>
            <person name="Rosen B.D."/>
            <person name="Koren S."/>
            <person name="Rhie A."/>
            <person name="Hiendleder S."/>
            <person name="Phillippy A.M."/>
            <person name="Smith T.P.L."/>
            <person name="Williams J.L."/>
        </authorList>
    </citation>
    <scope>NUCLEOTIDE SEQUENCE [LARGE SCALE GENOMIC DNA]</scope>
</reference>
<dbReference type="Pfam" id="PF00276">
    <property type="entry name" value="Ribosomal_L23"/>
    <property type="match status" value="1"/>
</dbReference>
<dbReference type="PANTHER" id="PTHR12059:SF5">
    <property type="entry name" value="LARGE RIBOSOMAL SUBUNIT PROTEIN UL23M"/>
    <property type="match status" value="1"/>
</dbReference>
<evidence type="ECO:0000313" key="8">
    <source>
        <dbReference type="Proteomes" id="UP000429181"/>
    </source>
</evidence>